<protein>
    <recommendedName>
        <fullName evidence="2">CorA-like transporter domain-containing protein</fullName>
    </recommendedName>
</protein>
<gene>
    <name evidence="3" type="ORF">CC78DRAFT_567210</name>
</gene>
<dbReference type="Proteomes" id="UP000800093">
    <property type="component" value="Unassembled WGS sequence"/>
</dbReference>
<keyword evidence="4" id="KW-1185">Reference proteome</keyword>
<evidence type="ECO:0000259" key="2">
    <source>
        <dbReference type="Pfam" id="PF26616"/>
    </source>
</evidence>
<feature type="transmembrane region" description="Helical" evidence="1">
    <location>
        <begin position="514"/>
        <end position="537"/>
    </location>
</feature>
<keyword evidence="1" id="KW-1133">Transmembrane helix</keyword>
<evidence type="ECO:0000313" key="4">
    <source>
        <dbReference type="Proteomes" id="UP000800093"/>
    </source>
</evidence>
<feature type="domain" description="CorA-like transporter" evidence="2">
    <location>
        <begin position="7"/>
        <end position="282"/>
    </location>
</feature>
<dbReference type="InterPro" id="IPR058257">
    <property type="entry name" value="CorA-like_dom"/>
</dbReference>
<keyword evidence="1" id="KW-0472">Membrane</keyword>
<reference evidence="4" key="1">
    <citation type="journal article" date="2020" name="Stud. Mycol.">
        <title>101 Dothideomycetes genomes: A test case for predicting lifestyles and emergence of pathogens.</title>
        <authorList>
            <person name="Haridas S."/>
            <person name="Albert R."/>
            <person name="Binder M."/>
            <person name="Bloem J."/>
            <person name="LaButti K."/>
            <person name="Salamov A."/>
            <person name="Andreopoulos B."/>
            <person name="Baker S."/>
            <person name="Barry K."/>
            <person name="Bills G."/>
            <person name="Bluhm B."/>
            <person name="Cannon C."/>
            <person name="Castanera R."/>
            <person name="Culley D."/>
            <person name="Daum C."/>
            <person name="Ezra D."/>
            <person name="Gonzalez J."/>
            <person name="Henrissat B."/>
            <person name="Kuo A."/>
            <person name="Liang C."/>
            <person name="Lipzen A."/>
            <person name="Lutzoni F."/>
            <person name="Magnuson J."/>
            <person name="Mondo S."/>
            <person name="Nolan M."/>
            <person name="Ohm R."/>
            <person name="Pangilinan J."/>
            <person name="Park H.-J."/>
            <person name="Ramirez L."/>
            <person name="Alfaro M."/>
            <person name="Sun H."/>
            <person name="Tritt A."/>
            <person name="Yoshinaga Y."/>
            <person name="Zwiers L.-H."/>
            <person name="Turgeon B."/>
            <person name="Goodwin S."/>
            <person name="Spatafora J."/>
            <person name="Crous P."/>
            <person name="Grigoriev I."/>
        </authorList>
    </citation>
    <scope>NUCLEOTIDE SEQUENCE [LARGE SCALE GENOMIC DNA]</scope>
    <source>
        <strain evidence="4">CBS 304.66</strain>
    </source>
</reference>
<dbReference type="EMBL" id="ML986602">
    <property type="protein sequence ID" value="KAF2265884.1"/>
    <property type="molecule type" value="Genomic_DNA"/>
</dbReference>
<evidence type="ECO:0000313" key="3">
    <source>
        <dbReference type="EMBL" id="KAF2265884.1"/>
    </source>
</evidence>
<name>A0A9P4KAV8_9PLEO</name>
<sequence>MQQLQDACEDAQNYPMNLVHRNIYQHSLQDYHNRLNEREKDLFRDKENAIVDFWELDHKKGFYSTAIKSLSDLKSHLWKDAEYQCSLPRCRFMFMTAPHSRERLKISRFMLSYAFTYNQVLPGFLDFVFPFGKTEFARDSQYSGLRHESSIDNEEFQSLTVSELGRSGRDIRICYSLKSVESSKANAEWPWSIRSMAVYHSFDVMTGHTEWVIVKGNTLMKSRIASATNSHKLQSMTTFDTVEDSFASSLGFHQLFGDWSAEGWRWYINFLEDEFQGLTRHALAIVVDNPAASISTPDPTMPNRFSTFSSTSTVANWHLESSEFKHEKSRTPSTYSTSLVSPLSPIAESPFSSMHMPIPDVPQPSSSPPATADFSFSDLQKLQTLEEKAAEVLFTLKSNSAVLSELSDSYSSLSTDPNSPPYITTNSKSLSRFANRIAILQKELSFSITRTKSLLKLLANRKTLLYAILEYRNMQASRLVAERAQMSTDNVEGMTRDMHKIAKRTQQETVSMRIITLVTLFFLPGTFISTVMSTDIIRWNPDADGRPIRTVSTGALWLYLTITLPLMVGTFLAWYGVYWWVNTKDKPAQGRKEWWKQKFRLREKRLKRVGTA</sequence>
<keyword evidence="1" id="KW-0812">Transmembrane</keyword>
<dbReference type="AlphaFoldDB" id="A0A9P4KAV8"/>
<dbReference type="Pfam" id="PF26616">
    <property type="entry name" value="CorA-like"/>
    <property type="match status" value="1"/>
</dbReference>
<dbReference type="OrthoDB" id="5396681at2759"/>
<feature type="transmembrane region" description="Helical" evidence="1">
    <location>
        <begin position="557"/>
        <end position="581"/>
    </location>
</feature>
<accession>A0A9P4KAV8</accession>
<dbReference type="Gene3D" id="1.20.58.340">
    <property type="entry name" value="Magnesium transport protein CorA, transmembrane region"/>
    <property type="match status" value="1"/>
</dbReference>
<comment type="caution">
    <text evidence="3">The sequence shown here is derived from an EMBL/GenBank/DDBJ whole genome shotgun (WGS) entry which is preliminary data.</text>
</comment>
<proteinExistence type="predicted"/>
<evidence type="ECO:0000256" key="1">
    <source>
        <dbReference type="SAM" id="Phobius"/>
    </source>
</evidence>
<organism evidence="3 4">
    <name type="scientific">Lojkania enalia</name>
    <dbReference type="NCBI Taxonomy" id="147567"/>
    <lineage>
        <taxon>Eukaryota</taxon>
        <taxon>Fungi</taxon>
        <taxon>Dikarya</taxon>
        <taxon>Ascomycota</taxon>
        <taxon>Pezizomycotina</taxon>
        <taxon>Dothideomycetes</taxon>
        <taxon>Pleosporomycetidae</taxon>
        <taxon>Pleosporales</taxon>
        <taxon>Pleosporales incertae sedis</taxon>
        <taxon>Lojkania</taxon>
    </lineage>
</organism>